<dbReference type="GO" id="GO:0016853">
    <property type="term" value="F:isomerase activity"/>
    <property type="evidence" value="ECO:0007669"/>
    <property type="project" value="UniProtKB-KW"/>
</dbReference>
<dbReference type="EMBL" id="CP041372">
    <property type="protein sequence ID" value="QKS71559.1"/>
    <property type="molecule type" value="Genomic_DNA"/>
</dbReference>
<evidence type="ECO:0000313" key="2">
    <source>
        <dbReference type="Proteomes" id="UP000318138"/>
    </source>
</evidence>
<proteinExistence type="predicted"/>
<keyword evidence="1" id="KW-0413">Isomerase</keyword>
<accession>A0A859FEF6</accession>
<dbReference type="AlphaFoldDB" id="A0A859FEF6"/>
<dbReference type="Proteomes" id="UP000318138">
    <property type="component" value="Chromosome"/>
</dbReference>
<dbReference type="RefSeq" id="WP_176009594.1">
    <property type="nucleotide sequence ID" value="NZ_CP041372.2"/>
</dbReference>
<reference evidence="2" key="1">
    <citation type="submission" date="2019-07" db="EMBL/GenBank/DDBJ databases">
        <title>Bacillus alkalisoli sp. nov. isolated from saline soil.</title>
        <authorList>
            <person name="Sun J.-Q."/>
            <person name="Xu L."/>
        </authorList>
    </citation>
    <scope>NUCLEOTIDE SEQUENCE [LARGE SCALE GENOMIC DNA]</scope>
    <source>
        <strain evidence="2">M4U3P1</strain>
    </source>
</reference>
<sequence>MMVSIKGQVKYPVYIDPGTLIFDERRVDMATIFDEKAESPSDKEYRQLGAAFDSQRKEGAMPQSNQNIVSVSRRDLKEKSYGISIAPFIQNASPLEEATMVKLLLTEQQEESLPLDVVNNGFIKFSEKGSPLKDDGPFHFYFGDGSNKDAPIVNVTGFEIV</sequence>
<evidence type="ECO:0000313" key="1">
    <source>
        <dbReference type="EMBL" id="QKS71559.1"/>
    </source>
</evidence>
<organism evidence="1 2">
    <name type="scientific">Paenalkalicoccus suaedae</name>
    <dbReference type="NCBI Taxonomy" id="2592382"/>
    <lineage>
        <taxon>Bacteria</taxon>
        <taxon>Bacillati</taxon>
        <taxon>Bacillota</taxon>
        <taxon>Bacilli</taxon>
        <taxon>Bacillales</taxon>
        <taxon>Bacillaceae</taxon>
        <taxon>Paenalkalicoccus</taxon>
    </lineage>
</organism>
<dbReference type="KEGG" id="psua:FLK61_33255"/>
<keyword evidence="2" id="KW-1185">Reference proteome</keyword>
<name>A0A859FEF6_9BACI</name>
<protein>
    <submittedName>
        <fullName evidence="1">Peptidyl-prolyl cis-trans isomerase</fullName>
    </submittedName>
</protein>
<gene>
    <name evidence="1" type="ORF">FLK61_33255</name>
</gene>